<proteinExistence type="predicted"/>
<evidence type="ECO:0000256" key="1">
    <source>
        <dbReference type="SAM" id="SignalP"/>
    </source>
</evidence>
<dbReference type="AlphaFoldDB" id="A0A0J9V3U5"/>
<accession>A0A0J9V3U5</accession>
<dbReference type="EMBL" id="DS231703">
    <property type="protein sequence ID" value="KNB05526.1"/>
    <property type="molecule type" value="Genomic_DNA"/>
</dbReference>
<keyword evidence="1" id="KW-0732">Signal</keyword>
<dbReference type="GeneID" id="28960245"/>
<feature type="signal peptide" evidence="1">
    <location>
        <begin position="1"/>
        <end position="26"/>
    </location>
</feature>
<reference evidence="2" key="1">
    <citation type="submission" date="2007-04" db="EMBL/GenBank/DDBJ databases">
        <authorList>
            <consortium name="The Broad Institute Genome Sequencing Platform"/>
            <person name="Birren B."/>
            <person name="Lander E."/>
            <person name="Galagan J."/>
            <person name="Nusbaum C."/>
            <person name="Devon K."/>
            <person name="Ma L.-J."/>
            <person name="Jaffe D."/>
            <person name="Butler J."/>
            <person name="Alvarez P."/>
            <person name="Gnerre S."/>
            <person name="Grabherr M."/>
            <person name="Kleber M."/>
            <person name="Mauceli E."/>
            <person name="Brockman W."/>
            <person name="MacCallum I.A."/>
            <person name="Young S."/>
            <person name="LaButti K."/>
            <person name="DeCaprio D."/>
            <person name="Crawford M."/>
            <person name="Koehrsen M."/>
            <person name="Engels R."/>
            <person name="Montgomery P."/>
            <person name="Pearson M."/>
            <person name="Howarth C."/>
            <person name="Larson L."/>
            <person name="White J."/>
            <person name="O'Leary S."/>
            <person name="Kodira C."/>
            <person name="Zeng Q."/>
            <person name="Yandava C."/>
            <person name="Alvarado L."/>
            <person name="Kistler C."/>
            <person name="Shim W.-B."/>
            <person name="Kang S."/>
            <person name="Woloshuk C."/>
        </authorList>
    </citation>
    <scope>NUCLEOTIDE SEQUENCE</scope>
    <source>
        <strain evidence="2">4287</strain>
    </source>
</reference>
<dbReference type="VEuPathDB" id="FungiDB:FOXG_19539"/>
<evidence type="ECO:0000313" key="3">
    <source>
        <dbReference type="Proteomes" id="UP000009097"/>
    </source>
</evidence>
<dbReference type="Proteomes" id="UP000009097">
    <property type="component" value="Unassembled WGS sequence"/>
</dbReference>
<dbReference type="KEGG" id="fox:FOXG_19539"/>
<protein>
    <submittedName>
        <fullName evidence="2">Uncharacterized protein</fullName>
    </submittedName>
</protein>
<sequence>MLQFCCSYSKLLSICILIHLFSDSYSHTYLVKPWFLSGACLPFIFKMGPRIESDQRNHEKLTDEVSSRKRYIDTGHGLGSEGIHAASFPFVVSPGLLLFSNL</sequence>
<evidence type="ECO:0000313" key="2">
    <source>
        <dbReference type="EMBL" id="KNB05526.1"/>
    </source>
</evidence>
<organism evidence="2 3">
    <name type="scientific">Fusarium oxysporum f. sp. lycopersici (strain 4287 / CBS 123668 / FGSC 9935 / NRRL 34936)</name>
    <name type="common">Fusarium vascular wilt of tomato</name>
    <dbReference type="NCBI Taxonomy" id="426428"/>
    <lineage>
        <taxon>Eukaryota</taxon>
        <taxon>Fungi</taxon>
        <taxon>Dikarya</taxon>
        <taxon>Ascomycota</taxon>
        <taxon>Pezizomycotina</taxon>
        <taxon>Sordariomycetes</taxon>
        <taxon>Hypocreomycetidae</taxon>
        <taxon>Hypocreales</taxon>
        <taxon>Nectriaceae</taxon>
        <taxon>Fusarium</taxon>
        <taxon>Fusarium oxysporum species complex</taxon>
    </lineage>
</organism>
<feature type="chain" id="PRO_5005324414" evidence="1">
    <location>
        <begin position="27"/>
        <end position="102"/>
    </location>
</feature>
<gene>
    <name evidence="2" type="ORF">FOXG_19539</name>
</gene>
<dbReference type="RefSeq" id="XP_018243571.1">
    <property type="nucleotide sequence ID" value="XM_018399777.1"/>
</dbReference>
<reference evidence="2" key="2">
    <citation type="journal article" date="2010" name="Nature">
        <title>Comparative genomics reveals mobile pathogenicity chromosomes in Fusarium.</title>
        <authorList>
            <person name="Ma L.J."/>
            <person name="van der Does H.C."/>
            <person name="Borkovich K.A."/>
            <person name="Coleman J.J."/>
            <person name="Daboussi M.J."/>
            <person name="Di Pietro A."/>
            <person name="Dufresne M."/>
            <person name="Freitag M."/>
            <person name="Grabherr M."/>
            <person name="Henrissat B."/>
            <person name="Houterman P.M."/>
            <person name="Kang S."/>
            <person name="Shim W.B."/>
            <person name="Woloshuk C."/>
            <person name="Xie X."/>
            <person name="Xu J.R."/>
            <person name="Antoniw J."/>
            <person name="Baker S.E."/>
            <person name="Bluhm B.H."/>
            <person name="Breakspear A."/>
            <person name="Brown D.W."/>
            <person name="Butchko R.A."/>
            <person name="Chapman S."/>
            <person name="Coulson R."/>
            <person name="Coutinho P.M."/>
            <person name="Danchin E.G."/>
            <person name="Diener A."/>
            <person name="Gale L.R."/>
            <person name="Gardiner D.M."/>
            <person name="Goff S."/>
            <person name="Hammond-Kosack K.E."/>
            <person name="Hilburn K."/>
            <person name="Hua-Van A."/>
            <person name="Jonkers W."/>
            <person name="Kazan K."/>
            <person name="Kodira C.D."/>
            <person name="Koehrsen M."/>
            <person name="Kumar L."/>
            <person name="Lee Y.H."/>
            <person name="Li L."/>
            <person name="Manners J.M."/>
            <person name="Miranda-Saavedra D."/>
            <person name="Mukherjee M."/>
            <person name="Park G."/>
            <person name="Park J."/>
            <person name="Park S.Y."/>
            <person name="Proctor R.H."/>
            <person name="Regev A."/>
            <person name="Ruiz-Roldan M.C."/>
            <person name="Sain D."/>
            <person name="Sakthikumar S."/>
            <person name="Sykes S."/>
            <person name="Schwartz D.C."/>
            <person name="Turgeon B.G."/>
            <person name="Wapinski I."/>
            <person name="Yoder O."/>
            <person name="Young S."/>
            <person name="Zeng Q."/>
            <person name="Zhou S."/>
            <person name="Galagan J."/>
            <person name="Cuomo C.A."/>
            <person name="Kistler H.C."/>
            <person name="Rep M."/>
        </authorList>
    </citation>
    <scope>NUCLEOTIDE SEQUENCE [LARGE SCALE GENOMIC DNA]</scope>
    <source>
        <strain evidence="2">4287</strain>
    </source>
</reference>
<name>A0A0J9V3U5_FUSO4</name>